<dbReference type="OrthoDB" id="8140348at2"/>
<sequence length="77" mass="8296">MNASSKPRAARPVVLNAANAPIKQQAVTIDTLASTINRAIEQAEDLGIPSAVQLLMMARLEVDLTEIALESRQKNRA</sequence>
<name>A0A323UEU6_RHOPL</name>
<dbReference type="AlphaFoldDB" id="A0A323UEU6"/>
<dbReference type="Proteomes" id="UP000248134">
    <property type="component" value="Unassembled WGS sequence"/>
</dbReference>
<comment type="caution">
    <text evidence="1">The sequence shown here is derived from an EMBL/GenBank/DDBJ whole genome shotgun (WGS) entry which is preliminary data.</text>
</comment>
<evidence type="ECO:0000313" key="2">
    <source>
        <dbReference type="Proteomes" id="UP000248134"/>
    </source>
</evidence>
<dbReference type="EMBL" id="QKQS01000023">
    <property type="protein sequence ID" value="PZA10941.1"/>
    <property type="molecule type" value="Genomic_DNA"/>
</dbReference>
<dbReference type="RefSeq" id="WP_110787033.1">
    <property type="nucleotide sequence ID" value="NZ_QKQS01000023.1"/>
</dbReference>
<organism evidence="1 2">
    <name type="scientific">Rhodopseudomonas palustris</name>
    <dbReference type="NCBI Taxonomy" id="1076"/>
    <lineage>
        <taxon>Bacteria</taxon>
        <taxon>Pseudomonadati</taxon>
        <taxon>Pseudomonadota</taxon>
        <taxon>Alphaproteobacteria</taxon>
        <taxon>Hyphomicrobiales</taxon>
        <taxon>Nitrobacteraceae</taxon>
        <taxon>Rhodopseudomonas</taxon>
    </lineage>
</organism>
<reference evidence="1 2" key="1">
    <citation type="submission" date="2018-06" db="EMBL/GenBank/DDBJ databases">
        <title>Draft Whole-Genome Sequence of the purple photosynthetic bacterium Rhodospeudomonas palustris XCP.</title>
        <authorList>
            <person name="Rayyan A."/>
            <person name="Meyer T.E."/>
            <person name="Kyndt J.A."/>
        </authorList>
    </citation>
    <scope>NUCLEOTIDE SEQUENCE [LARGE SCALE GENOMIC DNA]</scope>
    <source>
        <strain evidence="1 2">XCP</strain>
    </source>
</reference>
<proteinExistence type="predicted"/>
<evidence type="ECO:0000313" key="1">
    <source>
        <dbReference type="EMBL" id="PZA10941.1"/>
    </source>
</evidence>
<gene>
    <name evidence="1" type="ORF">DNX69_16530</name>
</gene>
<protein>
    <submittedName>
        <fullName evidence="1">Uncharacterized protein</fullName>
    </submittedName>
</protein>
<accession>A0A323UEU6</accession>